<organism evidence="1 2">
    <name type="scientific">Cichorium intybus</name>
    <name type="common">Chicory</name>
    <dbReference type="NCBI Taxonomy" id="13427"/>
    <lineage>
        <taxon>Eukaryota</taxon>
        <taxon>Viridiplantae</taxon>
        <taxon>Streptophyta</taxon>
        <taxon>Embryophyta</taxon>
        <taxon>Tracheophyta</taxon>
        <taxon>Spermatophyta</taxon>
        <taxon>Magnoliopsida</taxon>
        <taxon>eudicotyledons</taxon>
        <taxon>Gunneridae</taxon>
        <taxon>Pentapetalae</taxon>
        <taxon>asterids</taxon>
        <taxon>campanulids</taxon>
        <taxon>Asterales</taxon>
        <taxon>Asteraceae</taxon>
        <taxon>Cichorioideae</taxon>
        <taxon>Cichorieae</taxon>
        <taxon>Cichoriinae</taxon>
        <taxon>Cichorium</taxon>
    </lineage>
</organism>
<dbReference type="Proteomes" id="UP001055811">
    <property type="component" value="Linkage Group LG02"/>
</dbReference>
<reference evidence="1 2" key="2">
    <citation type="journal article" date="2022" name="Mol. Ecol. Resour.">
        <title>The genomes of chicory, endive, great burdock and yacon provide insights into Asteraceae paleo-polyploidization history and plant inulin production.</title>
        <authorList>
            <person name="Fan W."/>
            <person name="Wang S."/>
            <person name="Wang H."/>
            <person name="Wang A."/>
            <person name="Jiang F."/>
            <person name="Liu H."/>
            <person name="Zhao H."/>
            <person name="Xu D."/>
            <person name="Zhang Y."/>
        </authorList>
    </citation>
    <scope>NUCLEOTIDE SEQUENCE [LARGE SCALE GENOMIC DNA]</scope>
    <source>
        <strain evidence="2">cv. Punajuju</strain>
        <tissue evidence="1">Leaves</tissue>
    </source>
</reference>
<comment type="caution">
    <text evidence="1">The sequence shown here is derived from an EMBL/GenBank/DDBJ whole genome shotgun (WGS) entry which is preliminary data.</text>
</comment>
<proteinExistence type="predicted"/>
<name>A0ACB9GE13_CICIN</name>
<dbReference type="EMBL" id="CM042010">
    <property type="protein sequence ID" value="KAI3781241.1"/>
    <property type="molecule type" value="Genomic_DNA"/>
</dbReference>
<keyword evidence="2" id="KW-1185">Reference proteome</keyword>
<accession>A0ACB9GE13</accession>
<gene>
    <name evidence="1" type="ORF">L2E82_11250</name>
</gene>
<evidence type="ECO:0000313" key="2">
    <source>
        <dbReference type="Proteomes" id="UP001055811"/>
    </source>
</evidence>
<reference evidence="2" key="1">
    <citation type="journal article" date="2022" name="Mol. Ecol. Resour.">
        <title>The genomes of chicory, endive, great burdock and yacon provide insights into Asteraceae palaeo-polyploidization history and plant inulin production.</title>
        <authorList>
            <person name="Fan W."/>
            <person name="Wang S."/>
            <person name="Wang H."/>
            <person name="Wang A."/>
            <person name="Jiang F."/>
            <person name="Liu H."/>
            <person name="Zhao H."/>
            <person name="Xu D."/>
            <person name="Zhang Y."/>
        </authorList>
    </citation>
    <scope>NUCLEOTIDE SEQUENCE [LARGE SCALE GENOMIC DNA]</scope>
    <source>
        <strain evidence="2">cv. Punajuju</strain>
    </source>
</reference>
<sequence length="93" mass="10947">MYYTPPQFGGSASIMSVCLEHQPQVIVVVFEILRNHMYLAHRVNWRTPVNILIHSSWKPTSTPLHISMIDNSFLVFFFFFLFNINCILNRFLV</sequence>
<evidence type="ECO:0000313" key="1">
    <source>
        <dbReference type="EMBL" id="KAI3781241.1"/>
    </source>
</evidence>
<protein>
    <submittedName>
        <fullName evidence="1">Uncharacterized protein</fullName>
    </submittedName>
</protein>